<evidence type="ECO:0000313" key="2">
    <source>
        <dbReference type="Proteomes" id="UP000828048"/>
    </source>
</evidence>
<protein>
    <submittedName>
        <fullName evidence="1">Uncharacterized protein</fullName>
    </submittedName>
</protein>
<accession>A0ACB7YJC5</accession>
<comment type="caution">
    <text evidence="1">The sequence shown here is derived from an EMBL/GenBank/DDBJ whole genome shotgun (WGS) entry which is preliminary data.</text>
</comment>
<name>A0ACB7YJC5_9ERIC</name>
<reference evidence="1 2" key="1">
    <citation type="journal article" date="2021" name="Hortic Res">
        <title>High-quality reference genome and annotation aids understanding of berry development for evergreen blueberry (Vaccinium darrowii).</title>
        <authorList>
            <person name="Yu J."/>
            <person name="Hulse-Kemp A.M."/>
            <person name="Babiker E."/>
            <person name="Staton M."/>
        </authorList>
    </citation>
    <scope>NUCLEOTIDE SEQUENCE [LARGE SCALE GENOMIC DNA]</scope>
    <source>
        <strain evidence="2">cv. NJ 8807/NJ 8810</strain>
        <tissue evidence="1">Young leaf</tissue>
    </source>
</reference>
<keyword evidence="2" id="KW-1185">Reference proteome</keyword>
<proteinExistence type="predicted"/>
<dbReference type="EMBL" id="CM037158">
    <property type="protein sequence ID" value="KAH7852930.1"/>
    <property type="molecule type" value="Genomic_DNA"/>
</dbReference>
<dbReference type="Proteomes" id="UP000828048">
    <property type="component" value="Chromosome 8"/>
</dbReference>
<sequence length="393" mass="44168">MLLALKELIIDVKAPRKQCSDEMLNTTLAAIATLELTTLQFRFSDETMNVIKVGAATTYICVPNAYILGLFLKRGDLCSKSFQVCIGGRSTSPQIPMSYQYERYIICESYIPEGSELLAIAEGFELVYHPDAVNLMEFVKCMDKIRGLLIENCSKIKTIVDGNSTIDSLVLPNLEQLHIRNLPMLKSIWEGHKPYGRSLCNLKALVLSDCPMLTILGFQQLEVEDCFEIEERDMGSDFQLPNLEKVTLNNLPKLRSICTNGSMEWPKLKELEICGCPSLSRLPLGKDNASNLRSIKTDKAWWDKLQWQQPEVKEYFEEYCTFRIVPTAATAVDSSESVGEGRSSGMSQEEPPRVVTKRRLSEKDKGKAVASPESGKRGRYEQKSRGLNGISIQ</sequence>
<organism evidence="1 2">
    <name type="scientific">Vaccinium darrowii</name>
    <dbReference type="NCBI Taxonomy" id="229202"/>
    <lineage>
        <taxon>Eukaryota</taxon>
        <taxon>Viridiplantae</taxon>
        <taxon>Streptophyta</taxon>
        <taxon>Embryophyta</taxon>
        <taxon>Tracheophyta</taxon>
        <taxon>Spermatophyta</taxon>
        <taxon>Magnoliopsida</taxon>
        <taxon>eudicotyledons</taxon>
        <taxon>Gunneridae</taxon>
        <taxon>Pentapetalae</taxon>
        <taxon>asterids</taxon>
        <taxon>Ericales</taxon>
        <taxon>Ericaceae</taxon>
        <taxon>Vaccinioideae</taxon>
        <taxon>Vaccinieae</taxon>
        <taxon>Vaccinium</taxon>
    </lineage>
</organism>
<gene>
    <name evidence="1" type="ORF">Vadar_031093</name>
</gene>
<evidence type="ECO:0000313" key="1">
    <source>
        <dbReference type="EMBL" id="KAH7852930.1"/>
    </source>
</evidence>